<feature type="domain" description="Multidrug resistance protein MdtA-like alpha-helical hairpin" evidence="5">
    <location>
        <begin position="101"/>
        <end position="170"/>
    </location>
</feature>
<gene>
    <name evidence="9" type="ORF">BA177_04270</name>
</gene>
<dbReference type="Gene3D" id="1.10.287.470">
    <property type="entry name" value="Helix hairpin bin"/>
    <property type="match status" value="1"/>
</dbReference>
<dbReference type="Gene3D" id="2.40.50.100">
    <property type="match status" value="1"/>
</dbReference>
<dbReference type="Pfam" id="PF25967">
    <property type="entry name" value="RND-MFP_C"/>
    <property type="match status" value="1"/>
</dbReference>
<dbReference type="KEGG" id="woc:BA177_04270"/>
<keyword evidence="4" id="KW-0732">Signal</keyword>
<reference evidence="9 10" key="1">
    <citation type="submission" date="2016-06" db="EMBL/GenBank/DDBJ databases">
        <title>Complete genome sequence of a deep-branching marine Gamma Proteobacterium Woeseia oceani type strain XK5.</title>
        <authorList>
            <person name="Mu D."/>
            <person name="Du Z."/>
        </authorList>
    </citation>
    <scope>NUCLEOTIDE SEQUENCE [LARGE SCALE GENOMIC DNA]</scope>
    <source>
        <strain evidence="9 10">XK5</strain>
    </source>
</reference>
<dbReference type="STRING" id="1548547.BA177_04270"/>
<evidence type="ECO:0000259" key="8">
    <source>
        <dbReference type="Pfam" id="PF25967"/>
    </source>
</evidence>
<dbReference type="Gene3D" id="2.40.30.170">
    <property type="match status" value="1"/>
</dbReference>
<keyword evidence="3" id="KW-0813">Transport</keyword>
<dbReference type="OrthoDB" id="5730196at2"/>
<dbReference type="AlphaFoldDB" id="A0A193LDH7"/>
<dbReference type="Pfam" id="PF25917">
    <property type="entry name" value="BSH_RND"/>
    <property type="match status" value="1"/>
</dbReference>
<dbReference type="EMBL" id="CP016268">
    <property type="protein sequence ID" value="ANO50533.1"/>
    <property type="molecule type" value="Genomic_DNA"/>
</dbReference>
<feature type="domain" description="Multidrug resistance protein MdtA-like barrel-sandwich hybrid" evidence="6">
    <location>
        <begin position="60"/>
        <end position="196"/>
    </location>
</feature>
<dbReference type="PANTHER" id="PTHR30469:SF18">
    <property type="entry name" value="RESISTANCE-NODULATION-CELL DIVISION (RND) EFFLUX MEMBRANE FUSION PROTEIN-RELATED"/>
    <property type="match status" value="1"/>
</dbReference>
<protein>
    <submittedName>
        <fullName evidence="9">Uncharacterized protein</fullName>
    </submittedName>
</protein>
<feature type="signal peptide" evidence="4">
    <location>
        <begin position="1"/>
        <end position="31"/>
    </location>
</feature>
<name>A0A193LDH7_9GAMM</name>
<keyword evidence="10" id="KW-1185">Reference proteome</keyword>
<evidence type="ECO:0000313" key="10">
    <source>
        <dbReference type="Proteomes" id="UP000092695"/>
    </source>
</evidence>
<evidence type="ECO:0000259" key="5">
    <source>
        <dbReference type="Pfam" id="PF25876"/>
    </source>
</evidence>
<dbReference type="SUPFAM" id="SSF111369">
    <property type="entry name" value="HlyD-like secretion proteins"/>
    <property type="match status" value="1"/>
</dbReference>
<accession>A0A193LDH7</accession>
<dbReference type="Gene3D" id="2.40.420.20">
    <property type="match status" value="1"/>
</dbReference>
<dbReference type="RefSeq" id="WP_068613332.1">
    <property type="nucleotide sequence ID" value="NZ_CP016268.1"/>
</dbReference>
<evidence type="ECO:0000259" key="7">
    <source>
        <dbReference type="Pfam" id="PF25954"/>
    </source>
</evidence>
<dbReference type="Pfam" id="PF25954">
    <property type="entry name" value="Beta-barrel_RND_2"/>
    <property type="match status" value="1"/>
</dbReference>
<dbReference type="InterPro" id="IPR006143">
    <property type="entry name" value="RND_pump_MFP"/>
</dbReference>
<evidence type="ECO:0000256" key="2">
    <source>
        <dbReference type="ARBA" id="ARBA00009477"/>
    </source>
</evidence>
<evidence type="ECO:0000259" key="6">
    <source>
        <dbReference type="Pfam" id="PF25917"/>
    </source>
</evidence>
<dbReference type="InterPro" id="IPR058627">
    <property type="entry name" value="MdtA-like_C"/>
</dbReference>
<dbReference type="InterPro" id="IPR058625">
    <property type="entry name" value="MdtA-like_BSH"/>
</dbReference>
<evidence type="ECO:0000256" key="3">
    <source>
        <dbReference type="ARBA" id="ARBA00022448"/>
    </source>
</evidence>
<evidence type="ECO:0000256" key="1">
    <source>
        <dbReference type="ARBA" id="ARBA00004196"/>
    </source>
</evidence>
<dbReference type="Pfam" id="PF25876">
    <property type="entry name" value="HH_MFP_RND"/>
    <property type="match status" value="1"/>
</dbReference>
<feature type="chain" id="PRO_5008260082" evidence="4">
    <location>
        <begin position="32"/>
        <end position="357"/>
    </location>
</feature>
<evidence type="ECO:0000256" key="4">
    <source>
        <dbReference type="SAM" id="SignalP"/>
    </source>
</evidence>
<proteinExistence type="inferred from homology"/>
<comment type="subcellular location">
    <subcellularLocation>
        <location evidence="1">Cell envelope</location>
    </subcellularLocation>
</comment>
<organism evidence="9 10">
    <name type="scientific">Woeseia oceani</name>
    <dbReference type="NCBI Taxonomy" id="1548547"/>
    <lineage>
        <taxon>Bacteria</taxon>
        <taxon>Pseudomonadati</taxon>
        <taxon>Pseudomonadota</taxon>
        <taxon>Gammaproteobacteria</taxon>
        <taxon>Woeseiales</taxon>
        <taxon>Woeseiaceae</taxon>
        <taxon>Woeseia</taxon>
    </lineage>
</organism>
<dbReference type="InterPro" id="IPR058624">
    <property type="entry name" value="MdtA-like_HH"/>
</dbReference>
<dbReference type="Proteomes" id="UP000092695">
    <property type="component" value="Chromosome"/>
</dbReference>
<dbReference type="InterPro" id="IPR058792">
    <property type="entry name" value="Beta-barrel_RND_2"/>
</dbReference>
<comment type="similarity">
    <text evidence="2">Belongs to the membrane fusion protein (MFP) (TC 8.A.1) family.</text>
</comment>
<dbReference type="GO" id="GO:1990281">
    <property type="term" value="C:efflux pump complex"/>
    <property type="evidence" value="ECO:0007669"/>
    <property type="project" value="TreeGrafter"/>
</dbReference>
<sequence>MHQQCTSRWLQAAALSASLCLSLAASLPASAQQAPLETMTVKLAEAPLERYYDGTVEAVNQATVSAQTSGRIAEILVDVDDYAEAGTLLMRFTSVEQMAALAEAQASLTEALARARASEEEFSRAKSLLNLGSGSRREFDQAEAARDSAKARVVAARSAVARAQQQVDYTEVRAPYAGIVTERHVEAGESVNAGQPLMSGLSLESLRVIVDLPQDAASALRKEREAAVVTSAGRIVPTEIVVFPYADATTNTFRARLSLPDGQFNLYPGMYTKVVVNKGTVQRLLIPATALVRRSEVSAVYVMDANGKLRLRQVRTGNRPGDSIEVLAGLEAGERIALDPVKAGIQVKTQMSSEYVE</sequence>
<feature type="domain" description="CusB-like beta-barrel" evidence="7">
    <location>
        <begin position="208"/>
        <end position="278"/>
    </location>
</feature>
<dbReference type="NCBIfam" id="TIGR01730">
    <property type="entry name" value="RND_mfp"/>
    <property type="match status" value="1"/>
</dbReference>
<feature type="domain" description="Multidrug resistance protein MdtA-like C-terminal permuted SH3" evidence="8">
    <location>
        <begin position="284"/>
        <end position="339"/>
    </location>
</feature>
<evidence type="ECO:0000313" key="9">
    <source>
        <dbReference type="EMBL" id="ANO50533.1"/>
    </source>
</evidence>
<dbReference type="GO" id="GO:0015562">
    <property type="term" value="F:efflux transmembrane transporter activity"/>
    <property type="evidence" value="ECO:0007669"/>
    <property type="project" value="TreeGrafter"/>
</dbReference>
<dbReference type="PANTHER" id="PTHR30469">
    <property type="entry name" value="MULTIDRUG RESISTANCE PROTEIN MDTA"/>
    <property type="match status" value="1"/>
</dbReference>